<reference evidence="1 2" key="1">
    <citation type="journal article" date="2023" name="Nucleic Acids Res.">
        <title>The hologenome of Daphnia magna reveals possible DNA methylation and microbiome-mediated evolution of the host genome.</title>
        <authorList>
            <person name="Chaturvedi A."/>
            <person name="Li X."/>
            <person name="Dhandapani V."/>
            <person name="Marshall H."/>
            <person name="Kissane S."/>
            <person name="Cuenca-Cambronero M."/>
            <person name="Asole G."/>
            <person name="Calvet F."/>
            <person name="Ruiz-Romero M."/>
            <person name="Marangio P."/>
            <person name="Guigo R."/>
            <person name="Rago D."/>
            <person name="Mirbahai L."/>
            <person name="Eastwood N."/>
            <person name="Colbourne J.K."/>
            <person name="Zhou J."/>
            <person name="Mallon E."/>
            <person name="Orsini L."/>
        </authorList>
    </citation>
    <scope>NUCLEOTIDE SEQUENCE [LARGE SCALE GENOMIC DNA]</scope>
    <source>
        <strain evidence="1">LRV0_1</strain>
    </source>
</reference>
<dbReference type="Proteomes" id="UP001234178">
    <property type="component" value="Unassembled WGS sequence"/>
</dbReference>
<evidence type="ECO:0000313" key="2">
    <source>
        <dbReference type="Proteomes" id="UP001234178"/>
    </source>
</evidence>
<keyword evidence="2" id="KW-1185">Reference proteome</keyword>
<evidence type="ECO:0000313" key="1">
    <source>
        <dbReference type="EMBL" id="KAK4037781.1"/>
    </source>
</evidence>
<protein>
    <submittedName>
        <fullName evidence="1">Uncharacterized protein</fullName>
    </submittedName>
</protein>
<name>A0ABR0B7W9_9CRUS</name>
<comment type="caution">
    <text evidence="1">The sequence shown here is derived from an EMBL/GenBank/DDBJ whole genome shotgun (WGS) entry which is preliminary data.</text>
</comment>
<sequence>MKTDVYVFDPLFENETTNPDTFFRCLTGSNKFRFCGGKVDAWLTTAAPGYRVSVQKKDKTGCGLTSLKVSSVIRVGIANEGITCTKTKTMIWSALELRCPDSCINVVQDQQAVIWDGIDPCGSVSGFFECIPVGKRRVFG</sequence>
<accession>A0ABR0B7W9</accession>
<gene>
    <name evidence="1" type="ORF">OUZ56_029810</name>
</gene>
<dbReference type="EMBL" id="JAOYFB010000040">
    <property type="protein sequence ID" value="KAK4037781.1"/>
    <property type="molecule type" value="Genomic_DNA"/>
</dbReference>
<proteinExistence type="predicted"/>
<organism evidence="1 2">
    <name type="scientific">Daphnia magna</name>
    <dbReference type="NCBI Taxonomy" id="35525"/>
    <lineage>
        <taxon>Eukaryota</taxon>
        <taxon>Metazoa</taxon>
        <taxon>Ecdysozoa</taxon>
        <taxon>Arthropoda</taxon>
        <taxon>Crustacea</taxon>
        <taxon>Branchiopoda</taxon>
        <taxon>Diplostraca</taxon>
        <taxon>Cladocera</taxon>
        <taxon>Anomopoda</taxon>
        <taxon>Daphniidae</taxon>
        <taxon>Daphnia</taxon>
    </lineage>
</organism>